<dbReference type="AlphaFoldDB" id="A0ABD1MPR9"/>
<dbReference type="EMBL" id="JBGMDY010000004">
    <property type="protein sequence ID" value="KAL2337795.1"/>
    <property type="molecule type" value="Genomic_DNA"/>
</dbReference>
<sequence>MLHASIYLLPTLPSVCRIDCQHSRAAFDIMPEANFSSEEGLSVDGKLDEGRVVLPRRGKKNG</sequence>
<gene>
    <name evidence="1" type="ORF">Fmac_012241</name>
</gene>
<accession>A0ABD1MPR9</accession>
<evidence type="ECO:0000313" key="1">
    <source>
        <dbReference type="EMBL" id="KAL2337795.1"/>
    </source>
</evidence>
<organism evidence="1 2">
    <name type="scientific">Flemingia macrophylla</name>
    <dbReference type="NCBI Taxonomy" id="520843"/>
    <lineage>
        <taxon>Eukaryota</taxon>
        <taxon>Viridiplantae</taxon>
        <taxon>Streptophyta</taxon>
        <taxon>Embryophyta</taxon>
        <taxon>Tracheophyta</taxon>
        <taxon>Spermatophyta</taxon>
        <taxon>Magnoliopsida</taxon>
        <taxon>eudicotyledons</taxon>
        <taxon>Gunneridae</taxon>
        <taxon>Pentapetalae</taxon>
        <taxon>rosids</taxon>
        <taxon>fabids</taxon>
        <taxon>Fabales</taxon>
        <taxon>Fabaceae</taxon>
        <taxon>Papilionoideae</taxon>
        <taxon>50 kb inversion clade</taxon>
        <taxon>NPAAA clade</taxon>
        <taxon>indigoferoid/millettioid clade</taxon>
        <taxon>Phaseoleae</taxon>
        <taxon>Flemingia</taxon>
    </lineage>
</organism>
<evidence type="ECO:0000313" key="2">
    <source>
        <dbReference type="Proteomes" id="UP001603857"/>
    </source>
</evidence>
<reference evidence="1 2" key="1">
    <citation type="submission" date="2024-08" db="EMBL/GenBank/DDBJ databases">
        <title>Insights into the chromosomal genome structure of Flemingia macrophylla.</title>
        <authorList>
            <person name="Ding Y."/>
            <person name="Zhao Y."/>
            <person name="Bi W."/>
            <person name="Wu M."/>
            <person name="Zhao G."/>
            <person name="Gong Y."/>
            <person name="Li W."/>
            <person name="Zhang P."/>
        </authorList>
    </citation>
    <scope>NUCLEOTIDE SEQUENCE [LARGE SCALE GENOMIC DNA]</scope>
    <source>
        <strain evidence="1">DYQJB</strain>
        <tissue evidence="1">Leaf</tissue>
    </source>
</reference>
<proteinExistence type="predicted"/>
<keyword evidence="2" id="KW-1185">Reference proteome</keyword>
<protein>
    <submittedName>
        <fullName evidence="1">Uncharacterized protein</fullName>
    </submittedName>
</protein>
<name>A0ABD1MPR9_9FABA</name>
<comment type="caution">
    <text evidence="1">The sequence shown here is derived from an EMBL/GenBank/DDBJ whole genome shotgun (WGS) entry which is preliminary data.</text>
</comment>
<dbReference type="Proteomes" id="UP001603857">
    <property type="component" value="Unassembled WGS sequence"/>
</dbReference>